<keyword evidence="3" id="KW-1133">Transmembrane helix</keyword>
<keyword evidence="1" id="KW-0862">Zinc</keyword>
<dbReference type="InterPro" id="IPR001878">
    <property type="entry name" value="Znf_CCHC"/>
</dbReference>
<accession>A0A6S7JQV6</accession>
<sequence>KKLWSRLKRPKKWGQNGQVVLLIMCLLILLPTQLTHYLWGKDGHTADKCGAISLNCRQCGKVGHLARVCRSNSSDQRRSSSEKPRGNKKHQKSRKIWAITSKNWLQESTSEDDDFEPVHRLNSKDSSVQVAINEHAESYNGSGHWKQAEHDIIQILQSSVQKL</sequence>
<dbReference type="SMART" id="SM00343">
    <property type="entry name" value="ZnF_C2HC"/>
    <property type="match status" value="1"/>
</dbReference>
<dbReference type="AlphaFoldDB" id="A0A6S7JQV6"/>
<comment type="caution">
    <text evidence="5">The sequence shown here is derived from an EMBL/GenBank/DDBJ whole genome shotgun (WGS) entry which is preliminary data.</text>
</comment>
<evidence type="ECO:0000313" key="6">
    <source>
        <dbReference type="Proteomes" id="UP001152795"/>
    </source>
</evidence>
<dbReference type="Gene3D" id="4.10.60.10">
    <property type="entry name" value="Zinc finger, CCHC-type"/>
    <property type="match status" value="1"/>
</dbReference>
<feature type="domain" description="CCHC-type" evidence="4">
    <location>
        <begin position="56"/>
        <end position="71"/>
    </location>
</feature>
<reference evidence="5" key="1">
    <citation type="submission" date="2020-04" db="EMBL/GenBank/DDBJ databases">
        <authorList>
            <person name="Alioto T."/>
            <person name="Alioto T."/>
            <person name="Gomez Garrido J."/>
        </authorList>
    </citation>
    <scope>NUCLEOTIDE SEQUENCE</scope>
    <source>
        <strain evidence="5">A484AB</strain>
    </source>
</reference>
<dbReference type="GO" id="GO:0008270">
    <property type="term" value="F:zinc ion binding"/>
    <property type="evidence" value="ECO:0007669"/>
    <property type="project" value="UniProtKB-KW"/>
</dbReference>
<evidence type="ECO:0000256" key="3">
    <source>
        <dbReference type="SAM" id="Phobius"/>
    </source>
</evidence>
<dbReference type="PROSITE" id="PS50158">
    <property type="entry name" value="ZF_CCHC"/>
    <property type="match status" value="1"/>
</dbReference>
<proteinExistence type="predicted"/>
<feature type="compositionally biased region" description="Basic residues" evidence="2">
    <location>
        <begin position="86"/>
        <end position="95"/>
    </location>
</feature>
<dbReference type="GO" id="GO:0003676">
    <property type="term" value="F:nucleic acid binding"/>
    <property type="evidence" value="ECO:0007669"/>
    <property type="project" value="InterPro"/>
</dbReference>
<dbReference type="SUPFAM" id="SSF57756">
    <property type="entry name" value="Retrovirus zinc finger-like domains"/>
    <property type="match status" value="1"/>
</dbReference>
<evidence type="ECO:0000259" key="4">
    <source>
        <dbReference type="PROSITE" id="PS50158"/>
    </source>
</evidence>
<dbReference type="Proteomes" id="UP001152795">
    <property type="component" value="Unassembled WGS sequence"/>
</dbReference>
<feature type="transmembrane region" description="Helical" evidence="3">
    <location>
        <begin position="20"/>
        <end position="39"/>
    </location>
</feature>
<keyword evidence="1" id="KW-0479">Metal-binding</keyword>
<keyword evidence="3" id="KW-0812">Transmembrane</keyword>
<evidence type="ECO:0000256" key="2">
    <source>
        <dbReference type="SAM" id="MobiDB-lite"/>
    </source>
</evidence>
<protein>
    <submittedName>
        <fullName evidence="5">Retrovirus-related Pol poly</fullName>
    </submittedName>
</protein>
<evidence type="ECO:0000256" key="1">
    <source>
        <dbReference type="PROSITE-ProRule" id="PRU00047"/>
    </source>
</evidence>
<name>A0A6S7JQV6_PARCT</name>
<dbReference type="InterPro" id="IPR036875">
    <property type="entry name" value="Znf_CCHC_sf"/>
</dbReference>
<keyword evidence="3" id="KW-0472">Membrane</keyword>
<evidence type="ECO:0000313" key="5">
    <source>
        <dbReference type="EMBL" id="CAB4018641.1"/>
    </source>
</evidence>
<feature type="non-terminal residue" evidence="5">
    <location>
        <position position="1"/>
    </location>
</feature>
<keyword evidence="1" id="KW-0863">Zinc-finger</keyword>
<organism evidence="5 6">
    <name type="scientific">Paramuricea clavata</name>
    <name type="common">Red gorgonian</name>
    <name type="synonym">Violescent sea-whip</name>
    <dbReference type="NCBI Taxonomy" id="317549"/>
    <lineage>
        <taxon>Eukaryota</taxon>
        <taxon>Metazoa</taxon>
        <taxon>Cnidaria</taxon>
        <taxon>Anthozoa</taxon>
        <taxon>Octocorallia</taxon>
        <taxon>Malacalcyonacea</taxon>
        <taxon>Plexauridae</taxon>
        <taxon>Paramuricea</taxon>
    </lineage>
</organism>
<feature type="region of interest" description="Disordered" evidence="2">
    <location>
        <begin position="70"/>
        <end position="95"/>
    </location>
</feature>
<gene>
    <name evidence="5" type="ORF">PACLA_8A084291</name>
</gene>
<dbReference type="EMBL" id="CACRXK020010102">
    <property type="protein sequence ID" value="CAB4018641.1"/>
    <property type="molecule type" value="Genomic_DNA"/>
</dbReference>
<keyword evidence="6" id="KW-1185">Reference proteome</keyword>
<feature type="compositionally biased region" description="Basic and acidic residues" evidence="2">
    <location>
        <begin position="75"/>
        <end position="85"/>
    </location>
</feature>